<accession>A0A4Q0XQ79</accession>
<dbReference type="EMBL" id="PDKN01000006">
    <property type="protein sequence ID" value="RXJ56199.1"/>
    <property type="molecule type" value="Genomic_DNA"/>
</dbReference>
<evidence type="ECO:0000256" key="1">
    <source>
        <dbReference type="SAM" id="Phobius"/>
    </source>
</evidence>
<comment type="caution">
    <text evidence="2">The sequence shown here is derived from an EMBL/GenBank/DDBJ whole genome shotgun (WGS) entry which is preliminary data.</text>
</comment>
<keyword evidence="1" id="KW-1133">Transmembrane helix</keyword>
<keyword evidence="1" id="KW-0472">Membrane</keyword>
<evidence type="ECO:0000313" key="2">
    <source>
        <dbReference type="EMBL" id="RXJ56199.1"/>
    </source>
</evidence>
<dbReference type="RefSeq" id="WP_128996540.1">
    <property type="nucleotide sequence ID" value="NZ_PDKN01000006.1"/>
</dbReference>
<feature type="transmembrane region" description="Helical" evidence="1">
    <location>
        <begin position="115"/>
        <end position="132"/>
    </location>
</feature>
<evidence type="ECO:0000313" key="3">
    <source>
        <dbReference type="Proteomes" id="UP000290657"/>
    </source>
</evidence>
<sequence length="137" mass="15732">MKRIVLLLCLGVSFVWAHKINLFITTQKQNVEIYSYFANAAPCKRCDLVIKHNQTVVLKTKLNDEGKYSFKSQYPSLDIHVSTIGGHAAHRAVVVDHLTKESLKEHQKKEQESNYFKIILALILIALVFILLKRVKK</sequence>
<reference evidence="2 3" key="1">
    <citation type="submission" date="2017-10" db="EMBL/GenBank/DDBJ databases">
        <title>Genomics of the genus Arcobacter.</title>
        <authorList>
            <person name="Perez-Cataluna A."/>
            <person name="Figueras M.J."/>
        </authorList>
    </citation>
    <scope>NUCLEOTIDE SEQUENCE [LARGE SCALE GENOMIC DNA]</scope>
    <source>
        <strain evidence="2 3">CECT 8987</strain>
    </source>
</reference>
<organism evidence="2 3">
    <name type="scientific">Candidatus Marinarcus aquaticus</name>
    <dbReference type="NCBI Taxonomy" id="2044504"/>
    <lineage>
        <taxon>Bacteria</taxon>
        <taxon>Pseudomonadati</taxon>
        <taxon>Campylobacterota</taxon>
        <taxon>Epsilonproteobacteria</taxon>
        <taxon>Campylobacterales</taxon>
        <taxon>Arcobacteraceae</taxon>
        <taxon>Candidatus Marinarcus</taxon>
    </lineage>
</organism>
<keyword evidence="1" id="KW-0812">Transmembrane</keyword>
<gene>
    <name evidence="2" type="ORF">CRV04_09135</name>
</gene>
<dbReference type="Proteomes" id="UP000290657">
    <property type="component" value="Unassembled WGS sequence"/>
</dbReference>
<protein>
    <submittedName>
        <fullName evidence="2">Uncharacterized protein</fullName>
    </submittedName>
</protein>
<proteinExistence type="predicted"/>
<dbReference type="AlphaFoldDB" id="A0A4Q0XQ79"/>
<keyword evidence="3" id="KW-1185">Reference proteome</keyword>
<name>A0A4Q0XQ79_9BACT</name>
<dbReference type="OrthoDB" id="5348965at2"/>